<dbReference type="Proteomes" id="UP000829116">
    <property type="component" value="Chromosome"/>
</dbReference>
<reference evidence="1" key="1">
    <citation type="submission" date="2022-03" db="EMBL/GenBank/DDBJ databases">
        <title>ESBL-producing Moellerella wisconsensis and Escherichia marmotae isolated from wild game meat.</title>
        <authorList>
            <person name="Biggel M."/>
        </authorList>
    </citation>
    <scope>NUCLEOTIDE SEQUENCE</scope>
    <source>
        <strain evidence="1">W51</strain>
    </source>
</reference>
<evidence type="ECO:0000313" key="2">
    <source>
        <dbReference type="Proteomes" id="UP000829116"/>
    </source>
</evidence>
<dbReference type="EMBL" id="CP093245">
    <property type="protein sequence ID" value="UNH31829.1"/>
    <property type="molecule type" value="Genomic_DNA"/>
</dbReference>
<name>A0A9Q8Q4G7_9GAMM</name>
<sequence>MSNKMLELAKELKTDALLTRRYQISKCSVWSDQLIDLCEHVEKISQANEDSTKLIEAFCADDTEWHKLLDSKEQENSTLISLVVKLADKCSEMHKELERINNLQPVAWMYPVFHDEKMQFTTDAVESENIDIHFQSHGSPLKITPLYKLDK</sequence>
<gene>
    <name evidence="1" type="ORF">MNY72_05935</name>
</gene>
<evidence type="ECO:0000313" key="1">
    <source>
        <dbReference type="EMBL" id="UNH31829.1"/>
    </source>
</evidence>
<protein>
    <submittedName>
        <fullName evidence="1">Uncharacterized protein</fullName>
    </submittedName>
</protein>
<organism evidence="1 2">
    <name type="scientific">Moellerella wisconsensis</name>
    <dbReference type="NCBI Taxonomy" id="158849"/>
    <lineage>
        <taxon>Bacteria</taxon>
        <taxon>Pseudomonadati</taxon>
        <taxon>Pseudomonadota</taxon>
        <taxon>Gammaproteobacteria</taxon>
        <taxon>Enterobacterales</taxon>
        <taxon>Morganellaceae</taxon>
        <taxon>Moellerella</taxon>
    </lineage>
</organism>
<proteinExistence type="predicted"/>
<dbReference type="RefSeq" id="WP_241542698.1">
    <property type="nucleotide sequence ID" value="NZ_CAWQWN010000001.1"/>
</dbReference>
<dbReference type="AlphaFoldDB" id="A0A9Q8Q4G7"/>
<accession>A0A9Q8Q4G7</accession>